<dbReference type="InterPro" id="IPR050231">
    <property type="entry name" value="Iron_ascorbate_oxido_reductase"/>
</dbReference>
<dbReference type="PRINTS" id="PR00682">
    <property type="entry name" value="IPNSYNTHASE"/>
</dbReference>
<feature type="non-terminal residue" evidence="2">
    <location>
        <position position="1"/>
    </location>
</feature>
<dbReference type="CDD" id="cd21133">
    <property type="entry name" value="EVE"/>
    <property type="match status" value="1"/>
</dbReference>
<evidence type="ECO:0000313" key="3">
    <source>
        <dbReference type="Proteomes" id="UP001516023"/>
    </source>
</evidence>
<dbReference type="Pfam" id="PF14226">
    <property type="entry name" value="DIOX_N"/>
    <property type="match status" value="1"/>
</dbReference>
<evidence type="ECO:0000313" key="2">
    <source>
        <dbReference type="EMBL" id="KAL3789287.1"/>
    </source>
</evidence>
<dbReference type="EMBL" id="JABMIG020000143">
    <property type="protein sequence ID" value="KAL3789287.1"/>
    <property type="molecule type" value="Genomic_DNA"/>
</dbReference>
<sequence length="622" mass="70255">RAIHSACTTTGFFYLIDHSIPPSLTTSVLHQSSLLFALSPDEKNALIDSVLQRGYTRFGEEKLDPLLQTKRGDTKEGYYIGKEVSIAEKDVKKLRGPNVWPSTVTCPSWTEDQCTEFRRVMEEYQREVMRVCMDLLAVFSLAVGLFSGEEKFDENKDRIFQPFFSDPTTMIRLLHYSDEPSVPEEGVFACGAHSDYGMITLLLTDDNPGLQVKLEDSWVDVPPQRGAFVVNIGDMFERWTNGKFCSTVHRVIQPASGLERYSVPFFFEPDFDALVECLEMCRGEEGSKYPPITAGSATLKRSISTSHTALAFIENTMPKRNHVSRNNGVAETDNETNNVEVSKQYFLLKSEPDDYSISDLQRDGTEEWNGIRNYQARNFLRTMKVGDRAFFYHSKASTPDLTGIVGTCKIARTAQPDVSALDPNSEYYDAKCTKENCRWDSVLVEYEQSFPVVLSLKEIKEIARQEPTGIIAGLALLKQSRLSVLRFYTSSLIMWLSQKATLFPSALPGVPKDIILTAFLNKKYLLSGHMITLLSMDDNPWLQGKLGDSLVDVPSHVAAFIVIMCDMFEQWTNGLLHCSSKELRGTPFHSLLNWILMQCGMLEWVAERMGPNNLPLQRIGIY</sequence>
<name>A0ABD3PNG0_9STRA</name>
<feature type="domain" description="Fe2OG dioxygenase" evidence="1">
    <location>
        <begin position="166"/>
        <end position="269"/>
    </location>
</feature>
<dbReference type="InterPro" id="IPR044861">
    <property type="entry name" value="IPNS-like_FE2OG_OXY"/>
</dbReference>
<dbReference type="InterPro" id="IPR015947">
    <property type="entry name" value="PUA-like_sf"/>
</dbReference>
<dbReference type="AlphaFoldDB" id="A0ABD3PNG0"/>
<dbReference type="PANTHER" id="PTHR47990">
    <property type="entry name" value="2-OXOGLUTARATE (2OG) AND FE(II)-DEPENDENT OXYGENASE SUPERFAMILY PROTEIN-RELATED"/>
    <property type="match status" value="1"/>
</dbReference>
<keyword evidence="3" id="KW-1185">Reference proteome</keyword>
<comment type="caution">
    <text evidence="2">The sequence shown here is derived from an EMBL/GenBank/DDBJ whole genome shotgun (WGS) entry which is preliminary data.</text>
</comment>
<dbReference type="InterPro" id="IPR047197">
    <property type="entry name" value="THYN1-like_EVE"/>
</dbReference>
<dbReference type="Gene3D" id="2.60.120.330">
    <property type="entry name" value="B-lactam Antibiotic, Isopenicillin N Synthase, Chain"/>
    <property type="match status" value="1"/>
</dbReference>
<organism evidence="2 3">
    <name type="scientific">Cyclotella cryptica</name>
    <dbReference type="NCBI Taxonomy" id="29204"/>
    <lineage>
        <taxon>Eukaryota</taxon>
        <taxon>Sar</taxon>
        <taxon>Stramenopiles</taxon>
        <taxon>Ochrophyta</taxon>
        <taxon>Bacillariophyta</taxon>
        <taxon>Coscinodiscophyceae</taxon>
        <taxon>Thalassiosirophycidae</taxon>
        <taxon>Stephanodiscales</taxon>
        <taxon>Stephanodiscaceae</taxon>
        <taxon>Cyclotella</taxon>
    </lineage>
</organism>
<dbReference type="InterPro" id="IPR005123">
    <property type="entry name" value="Oxoglu/Fe-dep_dioxygenase_dom"/>
</dbReference>
<reference evidence="2 3" key="1">
    <citation type="journal article" date="2020" name="G3 (Bethesda)">
        <title>Improved Reference Genome for Cyclotella cryptica CCMP332, a Model for Cell Wall Morphogenesis, Salinity Adaptation, and Lipid Production in Diatoms (Bacillariophyta).</title>
        <authorList>
            <person name="Roberts W.R."/>
            <person name="Downey K.M."/>
            <person name="Ruck E.C."/>
            <person name="Traller J.C."/>
            <person name="Alverson A.J."/>
        </authorList>
    </citation>
    <scope>NUCLEOTIDE SEQUENCE [LARGE SCALE GENOMIC DNA]</scope>
    <source>
        <strain evidence="2 3">CCMP332</strain>
    </source>
</reference>
<evidence type="ECO:0000259" key="1">
    <source>
        <dbReference type="PROSITE" id="PS51471"/>
    </source>
</evidence>
<proteinExistence type="predicted"/>
<dbReference type="SUPFAM" id="SSF88697">
    <property type="entry name" value="PUA domain-like"/>
    <property type="match status" value="1"/>
</dbReference>
<dbReference type="Gene3D" id="3.10.590.10">
    <property type="entry name" value="ph1033 like domains"/>
    <property type="match status" value="1"/>
</dbReference>
<dbReference type="InterPro" id="IPR002740">
    <property type="entry name" value="EVE_domain"/>
</dbReference>
<protein>
    <recommendedName>
        <fullName evidence="1">Fe2OG dioxygenase domain-containing protein</fullName>
    </recommendedName>
</protein>
<dbReference type="Pfam" id="PF03171">
    <property type="entry name" value="2OG-FeII_Oxy"/>
    <property type="match status" value="1"/>
</dbReference>
<dbReference type="SUPFAM" id="SSF51197">
    <property type="entry name" value="Clavaminate synthase-like"/>
    <property type="match status" value="2"/>
</dbReference>
<dbReference type="InterPro" id="IPR027443">
    <property type="entry name" value="IPNS-like_sf"/>
</dbReference>
<accession>A0ABD3PNG0</accession>
<gene>
    <name evidence="2" type="ORF">HJC23_000353</name>
</gene>
<dbReference type="PROSITE" id="PS51471">
    <property type="entry name" value="FE2OG_OXY"/>
    <property type="match status" value="1"/>
</dbReference>
<dbReference type="InterPro" id="IPR026992">
    <property type="entry name" value="DIOX_N"/>
</dbReference>
<dbReference type="Pfam" id="PF01878">
    <property type="entry name" value="EVE"/>
    <property type="match status" value="1"/>
</dbReference>
<dbReference type="Proteomes" id="UP001516023">
    <property type="component" value="Unassembled WGS sequence"/>
</dbReference>